<feature type="transmembrane region" description="Helical" evidence="1">
    <location>
        <begin position="80"/>
        <end position="100"/>
    </location>
</feature>
<evidence type="ECO:0000313" key="2">
    <source>
        <dbReference type="EMBL" id="PIR86584.1"/>
    </source>
</evidence>
<organism evidence="2 3">
    <name type="scientific">Candidatus Kaiserbacteria bacterium CG10_big_fil_rev_8_21_14_0_10_43_70</name>
    <dbReference type="NCBI Taxonomy" id="1974605"/>
    <lineage>
        <taxon>Bacteria</taxon>
        <taxon>Candidatus Kaiseribacteriota</taxon>
    </lineage>
</organism>
<feature type="transmembrane region" description="Helical" evidence="1">
    <location>
        <begin position="12"/>
        <end position="31"/>
    </location>
</feature>
<proteinExistence type="predicted"/>
<keyword evidence="1" id="KW-0472">Membrane</keyword>
<dbReference type="AlphaFoldDB" id="A0A2H0UJK8"/>
<evidence type="ECO:0000313" key="3">
    <source>
        <dbReference type="Proteomes" id="UP000230706"/>
    </source>
</evidence>
<sequence length="112" mass="12431">MNEKEKDIGILGSFFLIASAIAVDSLQFLLTWIPAIGLALNTAISFFAAITFIIWLSYWNVSFLDAKYALRGFSGLIAEIIPIISSFPVWSAVIISIIVANRFRKKRDSSDV</sequence>
<protein>
    <submittedName>
        <fullName evidence="2">Uncharacterized protein</fullName>
    </submittedName>
</protein>
<gene>
    <name evidence="2" type="ORF">COU13_00070</name>
</gene>
<comment type="caution">
    <text evidence="2">The sequence shown here is derived from an EMBL/GenBank/DDBJ whole genome shotgun (WGS) entry which is preliminary data.</text>
</comment>
<evidence type="ECO:0000256" key="1">
    <source>
        <dbReference type="SAM" id="Phobius"/>
    </source>
</evidence>
<dbReference type="Proteomes" id="UP000230706">
    <property type="component" value="Unassembled WGS sequence"/>
</dbReference>
<keyword evidence="1" id="KW-0812">Transmembrane</keyword>
<reference evidence="3" key="1">
    <citation type="submission" date="2017-09" db="EMBL/GenBank/DDBJ databases">
        <title>Depth-based differentiation of microbial function through sediment-hosted aquifers and enrichment of novel symbionts in the deep terrestrial subsurface.</title>
        <authorList>
            <person name="Probst A.J."/>
            <person name="Ladd B."/>
            <person name="Jarett J.K."/>
            <person name="Geller-Mcgrath D.E."/>
            <person name="Sieber C.M.K."/>
            <person name="Emerson J.B."/>
            <person name="Anantharaman K."/>
            <person name="Thomas B.C."/>
            <person name="Malmstrom R."/>
            <person name="Stieglmeier M."/>
            <person name="Klingl A."/>
            <person name="Woyke T."/>
            <person name="Ryan C.M."/>
            <person name="Banfield J.F."/>
        </authorList>
    </citation>
    <scope>NUCLEOTIDE SEQUENCE [LARGE SCALE GENOMIC DNA]</scope>
</reference>
<feature type="transmembrane region" description="Helical" evidence="1">
    <location>
        <begin position="38"/>
        <end position="60"/>
    </location>
</feature>
<keyword evidence="1" id="KW-1133">Transmembrane helix</keyword>
<accession>A0A2H0UJK8</accession>
<name>A0A2H0UJK8_9BACT</name>
<dbReference type="EMBL" id="PFBF01000002">
    <property type="protein sequence ID" value="PIR86584.1"/>
    <property type="molecule type" value="Genomic_DNA"/>
</dbReference>